<gene>
    <name evidence="2" type="ORF">KSP40_PGU020011</name>
</gene>
<protein>
    <submittedName>
        <fullName evidence="2">Uncharacterized protein</fullName>
    </submittedName>
</protein>
<dbReference type="Proteomes" id="UP001412067">
    <property type="component" value="Unassembled WGS sequence"/>
</dbReference>
<sequence length="62" mass="7400">MKETVSSYRDLVHWVEAQIDVDEAIKTHYQQFEGSHKRRTGQEKAPSGQEDRRNEERRNGER</sequence>
<organism evidence="2 3">
    <name type="scientific">Platanthera guangdongensis</name>
    <dbReference type="NCBI Taxonomy" id="2320717"/>
    <lineage>
        <taxon>Eukaryota</taxon>
        <taxon>Viridiplantae</taxon>
        <taxon>Streptophyta</taxon>
        <taxon>Embryophyta</taxon>
        <taxon>Tracheophyta</taxon>
        <taxon>Spermatophyta</taxon>
        <taxon>Magnoliopsida</taxon>
        <taxon>Liliopsida</taxon>
        <taxon>Asparagales</taxon>
        <taxon>Orchidaceae</taxon>
        <taxon>Orchidoideae</taxon>
        <taxon>Orchideae</taxon>
        <taxon>Orchidinae</taxon>
        <taxon>Platanthera</taxon>
    </lineage>
</organism>
<evidence type="ECO:0000313" key="2">
    <source>
        <dbReference type="EMBL" id="KAK8952761.1"/>
    </source>
</evidence>
<evidence type="ECO:0000313" key="3">
    <source>
        <dbReference type="Proteomes" id="UP001412067"/>
    </source>
</evidence>
<name>A0ABR2LX04_9ASPA</name>
<feature type="compositionally biased region" description="Basic and acidic residues" evidence="1">
    <location>
        <begin position="49"/>
        <end position="62"/>
    </location>
</feature>
<accession>A0ABR2LX04</accession>
<reference evidence="2 3" key="1">
    <citation type="journal article" date="2022" name="Nat. Plants">
        <title>Genomes of leafy and leafless Platanthera orchids illuminate the evolution of mycoheterotrophy.</title>
        <authorList>
            <person name="Li M.H."/>
            <person name="Liu K.W."/>
            <person name="Li Z."/>
            <person name="Lu H.C."/>
            <person name="Ye Q.L."/>
            <person name="Zhang D."/>
            <person name="Wang J.Y."/>
            <person name="Li Y.F."/>
            <person name="Zhong Z.M."/>
            <person name="Liu X."/>
            <person name="Yu X."/>
            <person name="Liu D.K."/>
            <person name="Tu X.D."/>
            <person name="Liu B."/>
            <person name="Hao Y."/>
            <person name="Liao X.Y."/>
            <person name="Jiang Y.T."/>
            <person name="Sun W.H."/>
            <person name="Chen J."/>
            <person name="Chen Y.Q."/>
            <person name="Ai Y."/>
            <person name="Zhai J.W."/>
            <person name="Wu S.S."/>
            <person name="Zhou Z."/>
            <person name="Hsiao Y.Y."/>
            <person name="Wu W.L."/>
            <person name="Chen Y.Y."/>
            <person name="Lin Y.F."/>
            <person name="Hsu J.L."/>
            <person name="Li C.Y."/>
            <person name="Wang Z.W."/>
            <person name="Zhao X."/>
            <person name="Zhong W.Y."/>
            <person name="Ma X.K."/>
            <person name="Ma L."/>
            <person name="Huang J."/>
            <person name="Chen G.Z."/>
            <person name="Huang M.Z."/>
            <person name="Huang L."/>
            <person name="Peng D.H."/>
            <person name="Luo Y.B."/>
            <person name="Zou S.Q."/>
            <person name="Chen S.P."/>
            <person name="Lan S."/>
            <person name="Tsai W.C."/>
            <person name="Van de Peer Y."/>
            <person name="Liu Z.J."/>
        </authorList>
    </citation>
    <scope>NUCLEOTIDE SEQUENCE [LARGE SCALE GENOMIC DNA]</scope>
    <source>
        <strain evidence="2">Lor288</strain>
    </source>
</reference>
<keyword evidence="3" id="KW-1185">Reference proteome</keyword>
<dbReference type="EMBL" id="JBBWWR010000014">
    <property type="protein sequence ID" value="KAK8952761.1"/>
    <property type="molecule type" value="Genomic_DNA"/>
</dbReference>
<proteinExistence type="predicted"/>
<feature type="region of interest" description="Disordered" evidence="1">
    <location>
        <begin position="30"/>
        <end position="62"/>
    </location>
</feature>
<evidence type="ECO:0000256" key="1">
    <source>
        <dbReference type="SAM" id="MobiDB-lite"/>
    </source>
</evidence>
<comment type="caution">
    <text evidence="2">The sequence shown here is derived from an EMBL/GenBank/DDBJ whole genome shotgun (WGS) entry which is preliminary data.</text>
</comment>